<dbReference type="Proteomes" id="UP001652740">
    <property type="component" value="Unplaced"/>
</dbReference>
<dbReference type="KEGG" id="gmw:116413124"/>
<name>A0A6J3C0N8_GALME</name>
<sequence>MRAITYEEDYNDNAYLEECKCACIRCEDTKPCCKNICTNCNFQTGQSNIVILPYLYPLVVSGMGVSNITSPRIPIRVQSTTTPFTSTMSTPTMSTTTSLRTSITTHTHASSSTIKYPAPSRRSSLENDLTDIYVDGPINTDGRNKYMLTSIRRTKPTWLPRY</sequence>
<proteinExistence type="predicted"/>
<keyword evidence="1" id="KW-1185">Reference proteome</keyword>
<reference evidence="2" key="1">
    <citation type="submission" date="2025-08" db="UniProtKB">
        <authorList>
            <consortium name="RefSeq"/>
        </authorList>
    </citation>
    <scope>IDENTIFICATION</scope>
    <source>
        <tissue evidence="2">Whole larvae</tissue>
    </source>
</reference>
<evidence type="ECO:0000313" key="2">
    <source>
        <dbReference type="RefSeq" id="XP_031766222.2"/>
    </source>
</evidence>
<dbReference type="AlphaFoldDB" id="A0A6J3C0N8"/>
<protein>
    <submittedName>
        <fullName evidence="2">Uncharacterized protein LOC116413124 isoform X3</fullName>
    </submittedName>
</protein>
<gene>
    <name evidence="2" type="primary">LOC116413124</name>
</gene>
<accession>A0A6J3C0N8</accession>
<dbReference type="GeneID" id="116413124"/>
<organism evidence="1 2">
    <name type="scientific">Galleria mellonella</name>
    <name type="common">Greater wax moth</name>
    <dbReference type="NCBI Taxonomy" id="7137"/>
    <lineage>
        <taxon>Eukaryota</taxon>
        <taxon>Metazoa</taxon>
        <taxon>Ecdysozoa</taxon>
        <taxon>Arthropoda</taxon>
        <taxon>Hexapoda</taxon>
        <taxon>Insecta</taxon>
        <taxon>Pterygota</taxon>
        <taxon>Neoptera</taxon>
        <taxon>Endopterygota</taxon>
        <taxon>Lepidoptera</taxon>
        <taxon>Glossata</taxon>
        <taxon>Ditrysia</taxon>
        <taxon>Pyraloidea</taxon>
        <taxon>Pyralidae</taxon>
        <taxon>Galleriinae</taxon>
        <taxon>Galleria</taxon>
    </lineage>
</organism>
<evidence type="ECO:0000313" key="1">
    <source>
        <dbReference type="Proteomes" id="UP001652740"/>
    </source>
</evidence>
<dbReference type="RefSeq" id="XP_031766222.2">
    <property type="nucleotide sequence ID" value="XM_031910362.2"/>
</dbReference>